<dbReference type="EMBL" id="LT635759">
    <property type="protein sequence ID" value="SGZ53291.1"/>
    <property type="molecule type" value="Genomic_DNA"/>
</dbReference>
<dbReference type="Proteomes" id="UP000182334">
    <property type="component" value="Chromosome IV"/>
</dbReference>
<dbReference type="PANTHER" id="PTHR41677:SF1">
    <property type="entry name" value="FE2OG DIOXYGENASE DOMAIN-CONTAINING PROTEIN"/>
    <property type="match status" value="1"/>
</dbReference>
<organism evidence="1 2">
    <name type="scientific">Sungouiella intermedia</name>
    <dbReference type="NCBI Taxonomy" id="45354"/>
    <lineage>
        <taxon>Eukaryota</taxon>
        <taxon>Fungi</taxon>
        <taxon>Dikarya</taxon>
        <taxon>Ascomycota</taxon>
        <taxon>Saccharomycotina</taxon>
        <taxon>Pichiomycetes</taxon>
        <taxon>Metschnikowiaceae</taxon>
        <taxon>Sungouiella</taxon>
    </lineage>
</organism>
<name>A0A1L0BPW9_9ASCO</name>
<dbReference type="OrthoDB" id="10256055at2759"/>
<protein>
    <submittedName>
        <fullName evidence="1">CIC11C00000001942</fullName>
    </submittedName>
</protein>
<dbReference type="STRING" id="45354.A0A1L0BPW9"/>
<keyword evidence="2" id="KW-1185">Reference proteome</keyword>
<gene>
    <name evidence="1" type="ORF">SAMEA4029010_CIC11G00000001942</name>
</gene>
<accession>A0A1L0BPW9</accession>
<evidence type="ECO:0000313" key="1">
    <source>
        <dbReference type="EMBL" id="SGZ53291.1"/>
    </source>
</evidence>
<proteinExistence type="predicted"/>
<sequence length="395" mass="44542">MYNCKIKIKDIMLTTPELLADIEAGNLRKCISEQTYEESMEPTFLELKAKYGDISHIAFDPEKHLRVIAGGPVENHKFQNTRRLTMEELGLSSKKQISPIGVSDPFPLFTDEAIDIMRLELLEKNNVLEHARAIFNSTGVDCCVRGWVRKNKQVQKKFTFDAWNHPKTMELISTVAGTELKIVMDCDIAHTNISLTSAERAQQERIDHQSEIALKTKGGESMPAVVGWHTDSPPFVCVLMMSDTTNMIGGETFLRMGNGEIACVPGPRKGYAAILQGHLIQHLASKPRGATERITEVTSFIAKDPLAIEDSVLSTVKPEVNYSSRYNEFYPEWIDYRVEILTKRLEHLQKTCNESKKFDKAGTIEALKLIEAYLAKTYTEMEVSPEEWAKIVSKG</sequence>
<reference evidence="1 2" key="1">
    <citation type="submission" date="2016-10" db="EMBL/GenBank/DDBJ databases">
        <authorList>
            <person name="de Groot N.N."/>
        </authorList>
    </citation>
    <scope>NUCLEOTIDE SEQUENCE [LARGE SCALE GENOMIC DNA]</scope>
    <source>
        <strain evidence="1 2">CBS 141442</strain>
    </source>
</reference>
<evidence type="ECO:0000313" key="2">
    <source>
        <dbReference type="Proteomes" id="UP000182334"/>
    </source>
</evidence>
<dbReference type="AlphaFoldDB" id="A0A1L0BPW9"/>
<dbReference type="PANTHER" id="PTHR41677">
    <property type="entry name" value="YALI0B19030P"/>
    <property type="match status" value="1"/>
</dbReference>